<dbReference type="InterPro" id="IPR011050">
    <property type="entry name" value="Pectin_lyase_fold/virulence"/>
</dbReference>
<evidence type="ECO:0008006" key="10">
    <source>
        <dbReference type="Google" id="ProtNLM"/>
    </source>
</evidence>
<dbReference type="SUPFAM" id="SSF51126">
    <property type="entry name" value="Pectin lyase-like"/>
    <property type="match status" value="1"/>
</dbReference>
<dbReference type="GO" id="GO:0003677">
    <property type="term" value="F:DNA binding"/>
    <property type="evidence" value="ECO:0007669"/>
    <property type="project" value="UniProtKB-KW"/>
</dbReference>
<reference evidence="9" key="1">
    <citation type="submission" date="2021-01" db="EMBL/GenBank/DDBJ databases">
        <authorList>
            <person name="Corre E."/>
            <person name="Pelletier E."/>
            <person name="Niang G."/>
            <person name="Scheremetjew M."/>
            <person name="Finn R."/>
            <person name="Kale V."/>
            <person name="Holt S."/>
            <person name="Cochrane G."/>
            <person name="Meng A."/>
            <person name="Brown T."/>
            <person name="Cohen L."/>
        </authorList>
    </citation>
    <scope>NUCLEOTIDE SEQUENCE</scope>
    <source>
        <strain evidence="9">308</strain>
    </source>
</reference>
<dbReference type="CDD" id="cd18793">
    <property type="entry name" value="SF2_C_SNF"/>
    <property type="match status" value="1"/>
</dbReference>
<keyword evidence="5" id="KW-0067">ATP-binding</keyword>
<dbReference type="InterPro" id="IPR050520">
    <property type="entry name" value="INO80/SWR1_helicase"/>
</dbReference>
<feature type="region of interest" description="Disordered" evidence="6">
    <location>
        <begin position="152"/>
        <end position="174"/>
    </location>
</feature>
<dbReference type="GO" id="GO:0016887">
    <property type="term" value="F:ATP hydrolysis activity"/>
    <property type="evidence" value="ECO:0007669"/>
    <property type="project" value="TreeGrafter"/>
</dbReference>
<dbReference type="InterPro" id="IPR012334">
    <property type="entry name" value="Pectin_lyas_fold"/>
</dbReference>
<dbReference type="PANTHER" id="PTHR45685:SF1">
    <property type="entry name" value="HELICASE SRCAP"/>
    <property type="match status" value="1"/>
</dbReference>
<feature type="domain" description="Helicase C-terminal" evidence="8">
    <location>
        <begin position="1"/>
        <end position="135"/>
    </location>
</feature>
<comment type="subcellular location">
    <subcellularLocation>
        <location evidence="1">Nucleus</location>
    </subcellularLocation>
</comment>
<dbReference type="InterPro" id="IPR049730">
    <property type="entry name" value="SNF2/RAD54-like_C"/>
</dbReference>
<dbReference type="AlphaFoldDB" id="A0A7S1FSH4"/>
<dbReference type="InterPro" id="IPR039448">
    <property type="entry name" value="Beta_helix"/>
</dbReference>
<evidence type="ECO:0000259" key="8">
    <source>
        <dbReference type="PROSITE" id="PS51194"/>
    </source>
</evidence>
<evidence type="ECO:0000256" key="4">
    <source>
        <dbReference type="ARBA" id="ARBA00022806"/>
    </source>
</evidence>
<name>A0A7S1FSH4_9STRA</name>
<dbReference type="GO" id="GO:0042393">
    <property type="term" value="F:histone binding"/>
    <property type="evidence" value="ECO:0007669"/>
    <property type="project" value="TreeGrafter"/>
</dbReference>
<feature type="region of interest" description="Disordered" evidence="6">
    <location>
        <begin position="210"/>
        <end position="272"/>
    </location>
</feature>
<dbReference type="InterPro" id="IPR001202">
    <property type="entry name" value="WW_dom"/>
</dbReference>
<dbReference type="GO" id="GO:0006338">
    <property type="term" value="P:chromatin remodeling"/>
    <property type="evidence" value="ECO:0007669"/>
    <property type="project" value="TreeGrafter"/>
</dbReference>
<dbReference type="SUPFAM" id="SSF52540">
    <property type="entry name" value="P-loop containing nucleoside triphosphate hydrolases"/>
    <property type="match status" value="1"/>
</dbReference>
<dbReference type="EMBL" id="HBFR01015746">
    <property type="protein sequence ID" value="CAD8884244.1"/>
    <property type="molecule type" value="Transcribed_RNA"/>
</dbReference>
<evidence type="ECO:0000313" key="9">
    <source>
        <dbReference type="EMBL" id="CAD8884244.1"/>
    </source>
</evidence>
<proteinExistence type="predicted"/>
<evidence type="ECO:0000256" key="3">
    <source>
        <dbReference type="ARBA" id="ARBA00022801"/>
    </source>
</evidence>
<evidence type="ECO:0000256" key="1">
    <source>
        <dbReference type="ARBA" id="ARBA00004123"/>
    </source>
</evidence>
<dbReference type="InterPro" id="IPR001650">
    <property type="entry name" value="Helicase_C-like"/>
</dbReference>
<dbReference type="PROSITE" id="PS51194">
    <property type="entry name" value="HELICASE_CTER"/>
    <property type="match status" value="1"/>
</dbReference>
<dbReference type="InterPro" id="IPR036047">
    <property type="entry name" value="F-box-like_dom_sf"/>
</dbReference>
<protein>
    <recommendedName>
        <fullName evidence="10">Helicase C-terminal domain-containing protein</fullName>
    </recommendedName>
</protein>
<dbReference type="SMART" id="SM00490">
    <property type="entry name" value="HELICc"/>
    <property type="match status" value="1"/>
</dbReference>
<dbReference type="PANTHER" id="PTHR45685">
    <property type="entry name" value="HELICASE SRCAP-RELATED"/>
    <property type="match status" value="1"/>
</dbReference>
<keyword evidence="2" id="KW-0547">Nucleotide-binding</keyword>
<keyword evidence="3" id="KW-0378">Hydrolase</keyword>
<dbReference type="Gene3D" id="2.160.20.10">
    <property type="entry name" value="Single-stranded right-handed beta-helix, Pectin lyase-like"/>
    <property type="match status" value="1"/>
</dbReference>
<dbReference type="SUPFAM" id="SSF81383">
    <property type="entry name" value="F-box domain"/>
    <property type="match status" value="1"/>
</dbReference>
<dbReference type="PROSITE" id="PS50020">
    <property type="entry name" value="WW_DOMAIN_2"/>
    <property type="match status" value="1"/>
</dbReference>
<gene>
    <name evidence="9" type="ORF">CHYS00102_LOCUS11441</name>
</gene>
<dbReference type="InterPro" id="IPR027417">
    <property type="entry name" value="P-loop_NTPase"/>
</dbReference>
<dbReference type="Pfam" id="PF00271">
    <property type="entry name" value="Helicase_C"/>
    <property type="match status" value="1"/>
</dbReference>
<feature type="domain" description="WW" evidence="7">
    <location>
        <begin position="383"/>
        <end position="411"/>
    </location>
</feature>
<dbReference type="GO" id="GO:0000812">
    <property type="term" value="C:Swr1 complex"/>
    <property type="evidence" value="ECO:0007669"/>
    <property type="project" value="TreeGrafter"/>
</dbReference>
<keyword evidence="4" id="KW-0347">Helicase</keyword>
<dbReference type="GO" id="GO:0005524">
    <property type="term" value="F:ATP binding"/>
    <property type="evidence" value="ECO:0007669"/>
    <property type="project" value="UniProtKB-KW"/>
</dbReference>
<accession>A0A7S1FSH4</accession>
<sequence>MSKMLDILESFLNLHGHTYVRLDGSTGVDRRQRLMDRFNSDKKLFCFILSTRSGGLGINLTGADTVIFYDTDWNPAMDAQAQDRAHRIGQTREVHIYRLVTQHSVEENILVKAKQKKQLDFLIMDKGNFNTEEPKSKDDVFSNGGLREILTRNRNIPVDSAETPDHATDAPEPAEDVDLETALAAMEDEEDVQAMLGTRQEIADELREFDDADVDPSPSLSPDDAEDHPADPDAIAAEEAESETQTPGSGPNAPADGDEDLDRDGEPWHPKEGVDLDALAASLRPIERYAIQFRQKVVLYYSPFYLREQARAEMLEDLDDDDVDTEEVENRARDEEFRALHEGDICFSDPAPADLPRHCRLYACEKMRLKADKKRRRLTGKNWEVLIDGKTQKPFWQNSDTGEAIWDTPKVILELEAEKLARTHNWNALMMKPLLNIMGYLVPFPDRINCGKVSKQWATAAHHNSFVRHVYPVEMGPAIESLKLDAAHYRTIDEAMQDALPGDTLELGDGHYWLRDGLAIDFPLRIVGDERDPTNVVLELSGSVEWRGGGGWIEGVTFRRPRVSILDQSSIFLLKNGSCNIVHSIMNNAGSMGTVLKCHRSTLKMLDVTLRGEGSTRVSSCGVDIEDHSNLTLTKCRINNNSCTGLRSSYFSVVDLSECTFKRNSTFGLELQLHSVLTGKISNCHFLENRRGDITMDDSCQIVDVSNLTEPFFEVFATADAAARLRPKKDADVLKWPNEVQNGPERGVQPK</sequence>
<evidence type="ECO:0000259" key="7">
    <source>
        <dbReference type="PROSITE" id="PS50020"/>
    </source>
</evidence>
<evidence type="ECO:0000256" key="2">
    <source>
        <dbReference type="ARBA" id="ARBA00022741"/>
    </source>
</evidence>
<dbReference type="GO" id="GO:0004386">
    <property type="term" value="F:helicase activity"/>
    <property type="evidence" value="ECO:0007669"/>
    <property type="project" value="UniProtKB-KW"/>
</dbReference>
<dbReference type="Pfam" id="PF13229">
    <property type="entry name" value="Beta_helix"/>
    <property type="match status" value="1"/>
</dbReference>
<organism evidence="9">
    <name type="scientific">Corethron hystrix</name>
    <dbReference type="NCBI Taxonomy" id="216773"/>
    <lineage>
        <taxon>Eukaryota</taxon>
        <taxon>Sar</taxon>
        <taxon>Stramenopiles</taxon>
        <taxon>Ochrophyta</taxon>
        <taxon>Bacillariophyta</taxon>
        <taxon>Coscinodiscophyceae</taxon>
        <taxon>Corethrophycidae</taxon>
        <taxon>Corethrales</taxon>
        <taxon>Corethraceae</taxon>
        <taxon>Corethron</taxon>
    </lineage>
</organism>
<evidence type="ECO:0000256" key="6">
    <source>
        <dbReference type="SAM" id="MobiDB-lite"/>
    </source>
</evidence>
<dbReference type="Gene3D" id="3.40.50.300">
    <property type="entry name" value="P-loop containing nucleotide triphosphate hydrolases"/>
    <property type="match status" value="1"/>
</dbReference>
<evidence type="ECO:0000256" key="5">
    <source>
        <dbReference type="ARBA" id="ARBA00022840"/>
    </source>
</evidence>